<organism evidence="1 2">
    <name type="scientific">Setaria viridis</name>
    <name type="common">Green bristlegrass</name>
    <name type="synonym">Setaria italica subsp. viridis</name>
    <dbReference type="NCBI Taxonomy" id="4556"/>
    <lineage>
        <taxon>Eukaryota</taxon>
        <taxon>Viridiplantae</taxon>
        <taxon>Streptophyta</taxon>
        <taxon>Embryophyta</taxon>
        <taxon>Tracheophyta</taxon>
        <taxon>Spermatophyta</taxon>
        <taxon>Magnoliopsida</taxon>
        <taxon>Liliopsida</taxon>
        <taxon>Poales</taxon>
        <taxon>Poaceae</taxon>
        <taxon>PACMAD clade</taxon>
        <taxon>Panicoideae</taxon>
        <taxon>Panicodae</taxon>
        <taxon>Paniceae</taxon>
        <taxon>Cenchrinae</taxon>
        <taxon>Setaria</taxon>
    </lineage>
</organism>
<accession>A0A4U6UKL6</accession>
<dbReference type="AlphaFoldDB" id="A0A4U6UKL6"/>
<protein>
    <submittedName>
        <fullName evidence="1">Uncharacterized protein</fullName>
    </submittedName>
</protein>
<dbReference type="Proteomes" id="UP000298652">
    <property type="component" value="Chromosome 5"/>
</dbReference>
<sequence length="103" mass="11166">MRNLNSTRVSATMDLQVRRRRRLPSVRASAARWWPGDNPAMALWPCRNPLTALSLHDGSVLPSRRTHLERLAGDGVGSPMAGHDCNHESLGAAAAVAIESEDA</sequence>
<keyword evidence="2" id="KW-1185">Reference proteome</keyword>
<dbReference type="Gramene" id="TKW14793">
    <property type="protein sequence ID" value="TKW14793"/>
    <property type="gene ID" value="SEVIR_5G190701v2"/>
</dbReference>
<evidence type="ECO:0000313" key="1">
    <source>
        <dbReference type="EMBL" id="TKW14793.1"/>
    </source>
</evidence>
<name>A0A4U6UKL6_SETVI</name>
<evidence type="ECO:0000313" key="2">
    <source>
        <dbReference type="Proteomes" id="UP000298652"/>
    </source>
</evidence>
<dbReference type="EMBL" id="CM016556">
    <property type="protein sequence ID" value="TKW14793.1"/>
    <property type="molecule type" value="Genomic_DNA"/>
</dbReference>
<proteinExistence type="predicted"/>
<reference evidence="1" key="1">
    <citation type="submission" date="2019-03" db="EMBL/GenBank/DDBJ databases">
        <title>WGS assembly of Setaria viridis.</title>
        <authorList>
            <person name="Huang P."/>
            <person name="Jenkins J."/>
            <person name="Grimwood J."/>
            <person name="Barry K."/>
            <person name="Healey A."/>
            <person name="Mamidi S."/>
            <person name="Sreedasyam A."/>
            <person name="Shu S."/>
            <person name="Feldman M."/>
            <person name="Wu J."/>
            <person name="Yu Y."/>
            <person name="Chen C."/>
            <person name="Johnson J."/>
            <person name="Rokhsar D."/>
            <person name="Baxter I."/>
            <person name="Schmutz J."/>
            <person name="Brutnell T."/>
            <person name="Kellogg E."/>
        </authorList>
    </citation>
    <scope>NUCLEOTIDE SEQUENCE [LARGE SCALE GENOMIC DNA]</scope>
</reference>
<gene>
    <name evidence="1" type="ORF">SEVIR_5G190701v2</name>
</gene>